<feature type="compositionally biased region" description="Basic and acidic residues" evidence="19">
    <location>
        <begin position="333"/>
        <end position="356"/>
    </location>
</feature>
<dbReference type="Gene3D" id="2.170.270.10">
    <property type="entry name" value="SET domain"/>
    <property type="match status" value="2"/>
</dbReference>
<keyword evidence="13" id="KW-0539">Nucleus</keyword>
<comment type="catalytic activity">
    <reaction evidence="18">
        <text>N(6),N(6)-dimethyl-L-lysyl(9)-[histone H3] + S-adenosyl-L-methionine = N(6),N(6),N(6)-trimethyl-L-lysyl(9)-[histone H3] + S-adenosyl-L-homocysteine + H(+)</text>
        <dbReference type="Rhea" id="RHEA:60288"/>
        <dbReference type="Rhea" id="RHEA-COMP:15538"/>
        <dbReference type="Rhea" id="RHEA-COMP:15541"/>
        <dbReference type="ChEBI" id="CHEBI:15378"/>
        <dbReference type="ChEBI" id="CHEBI:57856"/>
        <dbReference type="ChEBI" id="CHEBI:59789"/>
        <dbReference type="ChEBI" id="CHEBI:61961"/>
        <dbReference type="ChEBI" id="CHEBI:61976"/>
        <dbReference type="EC" id="2.1.1.366"/>
    </reaction>
</comment>
<reference evidence="22 23" key="1">
    <citation type="submission" date="2024-04" db="EMBL/GenBank/DDBJ databases">
        <authorList>
            <person name="Waldvogel A.-M."/>
            <person name="Schoenle A."/>
        </authorList>
    </citation>
    <scope>NUCLEOTIDE SEQUENCE [LARGE SCALE GENOMIC DNA]</scope>
</reference>
<name>A0AAV2L7R3_KNICA</name>
<dbReference type="InterPro" id="IPR016177">
    <property type="entry name" value="DNA-bd_dom_sf"/>
</dbReference>
<keyword evidence="8" id="KW-0949">S-adenosyl-L-methionine</keyword>
<dbReference type="EC" id="2.1.1.366" evidence="15"/>
<evidence type="ECO:0000256" key="16">
    <source>
        <dbReference type="ARBA" id="ARBA00040299"/>
    </source>
</evidence>
<evidence type="ECO:0000256" key="5">
    <source>
        <dbReference type="ARBA" id="ARBA00022603"/>
    </source>
</evidence>
<dbReference type="GO" id="GO:0005694">
    <property type="term" value="C:chromosome"/>
    <property type="evidence" value="ECO:0007669"/>
    <property type="project" value="UniProtKB-SubCell"/>
</dbReference>
<evidence type="ECO:0000256" key="9">
    <source>
        <dbReference type="ARBA" id="ARBA00022723"/>
    </source>
</evidence>
<dbReference type="SUPFAM" id="SSF82199">
    <property type="entry name" value="SET domain"/>
    <property type="match status" value="1"/>
</dbReference>
<keyword evidence="9" id="KW-0479">Metal-binding</keyword>
<gene>
    <name evidence="22" type="ORF">KC01_LOCUS26435</name>
</gene>
<evidence type="ECO:0000256" key="10">
    <source>
        <dbReference type="ARBA" id="ARBA00022776"/>
    </source>
</evidence>
<evidence type="ECO:0000313" key="22">
    <source>
        <dbReference type="EMBL" id="CAL1597974.1"/>
    </source>
</evidence>
<dbReference type="InterPro" id="IPR001214">
    <property type="entry name" value="SET_dom"/>
</dbReference>
<dbReference type="EMBL" id="OZ035844">
    <property type="protein sequence ID" value="CAL1597974.1"/>
    <property type="molecule type" value="Genomic_DNA"/>
</dbReference>
<evidence type="ECO:0000256" key="17">
    <source>
        <dbReference type="ARBA" id="ARBA00042995"/>
    </source>
</evidence>
<keyword evidence="23" id="KW-1185">Reference proteome</keyword>
<organism evidence="22 23">
    <name type="scientific">Knipowitschia caucasica</name>
    <name type="common">Caucasian dwarf goby</name>
    <name type="synonym">Pomatoschistus caucasicus</name>
    <dbReference type="NCBI Taxonomy" id="637954"/>
    <lineage>
        <taxon>Eukaryota</taxon>
        <taxon>Metazoa</taxon>
        <taxon>Chordata</taxon>
        <taxon>Craniata</taxon>
        <taxon>Vertebrata</taxon>
        <taxon>Euteleostomi</taxon>
        <taxon>Actinopterygii</taxon>
        <taxon>Neopterygii</taxon>
        <taxon>Teleostei</taxon>
        <taxon>Neoteleostei</taxon>
        <taxon>Acanthomorphata</taxon>
        <taxon>Gobiaria</taxon>
        <taxon>Gobiiformes</taxon>
        <taxon>Gobioidei</taxon>
        <taxon>Gobiidae</taxon>
        <taxon>Gobiinae</taxon>
        <taxon>Knipowitschia</taxon>
    </lineage>
</organism>
<feature type="compositionally biased region" description="Polar residues" evidence="19">
    <location>
        <begin position="321"/>
        <end position="332"/>
    </location>
</feature>
<feature type="region of interest" description="Disordered" evidence="19">
    <location>
        <begin position="291"/>
        <end position="356"/>
    </location>
</feature>
<dbReference type="Proteomes" id="UP001497482">
    <property type="component" value="Chromosome 22"/>
</dbReference>
<evidence type="ECO:0000259" key="20">
    <source>
        <dbReference type="PROSITE" id="PS50280"/>
    </source>
</evidence>
<dbReference type="SMART" id="SM00317">
    <property type="entry name" value="SET"/>
    <property type="match status" value="1"/>
</dbReference>
<dbReference type="GO" id="GO:0005634">
    <property type="term" value="C:nucleus"/>
    <property type="evidence" value="ECO:0007669"/>
    <property type="project" value="UniProtKB-SubCell"/>
</dbReference>
<sequence length="574" mass="64062">MEDTETELPQSDRARLFWATQDLDSVFSEIQLQVRELQGRLKEEPCDKDLVQSLKLLEAFDWPTVSPPSVVQVVIGSDAAPPSAPAALPVYEEHYCSQSCVPPLPLVPQSQLWTSNPLKIPLIYGFTRCDQSEKEQRDQTQSSVVYRAPCGLRLLDPEAVMDFLLQTQSFHLIQVDMFSFSSSVFVESLSPGLGQRPPVFRYRHERWPRGCFLTRSPQLFHTYCTCRGRCGASVEDCPCGQLTVGSSYTHQRLLEPNPSGIFECGPWCGCDPGLCQNRVVQRGLRVRLQVYRTEPGPESGLDPKADPNPEKGPEQGLDQKLAQSPELSQDLSGDQKPDSAPDPDQGPRPERGWGVRCKDDLDQGTFICVYAGVVLQKSDRLVEAPPLKHDGQLEAPPLKQRRAELASDDEVQLVTEWLPSTTPTSDTAHVPVIQRGSDVTAQTALPHGHTESQQVSVNGTKRSLHQDMNRTKDLYLIDASKEGNVSRFFNHSCDPTLFVQNVFTDSHDKKFPNIAFFTKRCLKAGTELTWDYNAAPSQEETATKKEVESGIQEVLCVCNSAACRQKFYIRSAEI</sequence>
<dbReference type="Pfam" id="PF00856">
    <property type="entry name" value="SET"/>
    <property type="match status" value="1"/>
</dbReference>
<keyword evidence="4" id="KW-0217">Developmental protein</keyword>
<evidence type="ECO:0000256" key="11">
    <source>
        <dbReference type="ARBA" id="ARBA00022833"/>
    </source>
</evidence>
<evidence type="ECO:0000256" key="8">
    <source>
        <dbReference type="ARBA" id="ARBA00022691"/>
    </source>
</evidence>
<protein>
    <recommendedName>
        <fullName evidence="16">Histone-lysine N-methyltransferase SETDB2</fullName>
        <ecNumber evidence="15">2.1.1.366</ecNumber>
    </recommendedName>
    <alternativeName>
        <fullName evidence="17">SET domain bifurcated 2</fullName>
    </alternativeName>
</protein>
<keyword evidence="6" id="KW-0132">Cell division</keyword>
<dbReference type="InterPro" id="IPR051516">
    <property type="entry name" value="SETDB_methyltransferase"/>
</dbReference>
<keyword evidence="7" id="KW-0808">Transferase</keyword>
<dbReference type="PROSITE" id="PS50867">
    <property type="entry name" value="PRE_SET"/>
    <property type="match status" value="1"/>
</dbReference>
<keyword evidence="14" id="KW-0131">Cell cycle</keyword>
<dbReference type="SUPFAM" id="SSF54171">
    <property type="entry name" value="DNA-binding domain"/>
    <property type="match status" value="1"/>
</dbReference>
<evidence type="ECO:0000313" key="23">
    <source>
        <dbReference type="Proteomes" id="UP001497482"/>
    </source>
</evidence>
<dbReference type="AlphaFoldDB" id="A0AAV2L7R3"/>
<evidence type="ECO:0000256" key="13">
    <source>
        <dbReference type="ARBA" id="ARBA00023242"/>
    </source>
</evidence>
<evidence type="ECO:0000259" key="21">
    <source>
        <dbReference type="PROSITE" id="PS50867"/>
    </source>
</evidence>
<dbReference type="PANTHER" id="PTHR46024">
    <property type="entry name" value="HISTONE-LYSINE N-METHYLTRANSFERASE EGGLESS"/>
    <property type="match status" value="1"/>
</dbReference>
<proteinExistence type="predicted"/>
<accession>A0AAV2L7R3</accession>
<evidence type="ECO:0000256" key="19">
    <source>
        <dbReference type="SAM" id="MobiDB-lite"/>
    </source>
</evidence>
<evidence type="ECO:0000256" key="4">
    <source>
        <dbReference type="ARBA" id="ARBA00022473"/>
    </source>
</evidence>
<evidence type="ECO:0000256" key="2">
    <source>
        <dbReference type="ARBA" id="ARBA00004286"/>
    </source>
</evidence>
<keyword evidence="3" id="KW-0158">Chromosome</keyword>
<keyword evidence="12" id="KW-0156">Chromatin regulator</keyword>
<dbReference type="GO" id="GO:0070828">
    <property type="term" value="P:heterochromatin organization"/>
    <property type="evidence" value="ECO:0007669"/>
    <property type="project" value="TreeGrafter"/>
</dbReference>
<dbReference type="InterPro" id="IPR007728">
    <property type="entry name" value="Pre-SET_dom"/>
</dbReference>
<keyword evidence="11" id="KW-0862">Zinc</keyword>
<evidence type="ECO:0000256" key="12">
    <source>
        <dbReference type="ARBA" id="ARBA00022853"/>
    </source>
</evidence>
<feature type="domain" description="SET" evidence="20">
    <location>
        <begin position="335"/>
        <end position="533"/>
    </location>
</feature>
<dbReference type="GO" id="GO:0010629">
    <property type="term" value="P:negative regulation of gene expression"/>
    <property type="evidence" value="ECO:0007669"/>
    <property type="project" value="TreeGrafter"/>
</dbReference>
<dbReference type="InterPro" id="IPR046341">
    <property type="entry name" value="SET_dom_sf"/>
</dbReference>
<evidence type="ECO:0000256" key="3">
    <source>
        <dbReference type="ARBA" id="ARBA00022454"/>
    </source>
</evidence>
<evidence type="ECO:0000256" key="15">
    <source>
        <dbReference type="ARBA" id="ARBA00039052"/>
    </source>
</evidence>
<evidence type="ECO:0000256" key="18">
    <source>
        <dbReference type="ARBA" id="ARBA00049087"/>
    </source>
</evidence>
<keyword evidence="5" id="KW-0489">Methyltransferase</keyword>
<evidence type="ECO:0000256" key="14">
    <source>
        <dbReference type="ARBA" id="ARBA00023306"/>
    </source>
</evidence>
<dbReference type="GO" id="GO:0003677">
    <property type="term" value="F:DNA binding"/>
    <property type="evidence" value="ECO:0007669"/>
    <property type="project" value="InterPro"/>
</dbReference>
<evidence type="ECO:0000256" key="7">
    <source>
        <dbReference type="ARBA" id="ARBA00022679"/>
    </source>
</evidence>
<evidence type="ECO:0000256" key="6">
    <source>
        <dbReference type="ARBA" id="ARBA00022618"/>
    </source>
</evidence>
<comment type="subcellular location">
    <subcellularLocation>
        <location evidence="2">Chromosome</location>
    </subcellularLocation>
    <subcellularLocation>
        <location evidence="1">Nucleus</location>
    </subcellularLocation>
</comment>
<keyword evidence="10" id="KW-0498">Mitosis</keyword>
<feature type="domain" description="Pre-SET" evidence="21">
    <location>
        <begin position="222"/>
        <end position="283"/>
    </location>
</feature>
<dbReference type="PANTHER" id="PTHR46024:SF3">
    <property type="entry name" value="HISTONE-LYSINE N-METHYLTRANSFERASE SETDB2"/>
    <property type="match status" value="1"/>
</dbReference>
<dbReference type="GO" id="GO:0032259">
    <property type="term" value="P:methylation"/>
    <property type="evidence" value="ECO:0007669"/>
    <property type="project" value="UniProtKB-KW"/>
</dbReference>
<feature type="compositionally biased region" description="Basic and acidic residues" evidence="19">
    <location>
        <begin position="301"/>
        <end position="313"/>
    </location>
</feature>
<dbReference type="Pfam" id="PF05033">
    <property type="entry name" value="Pre-SET"/>
    <property type="match status" value="1"/>
</dbReference>
<dbReference type="GO" id="GO:0051301">
    <property type="term" value="P:cell division"/>
    <property type="evidence" value="ECO:0007669"/>
    <property type="project" value="UniProtKB-KW"/>
</dbReference>
<dbReference type="GO" id="GO:0008270">
    <property type="term" value="F:zinc ion binding"/>
    <property type="evidence" value="ECO:0007669"/>
    <property type="project" value="InterPro"/>
</dbReference>
<dbReference type="GO" id="GO:0140947">
    <property type="term" value="F:histone H3K9me2 methyltransferase activity"/>
    <property type="evidence" value="ECO:0007669"/>
    <property type="project" value="UniProtKB-EC"/>
</dbReference>
<dbReference type="PROSITE" id="PS50280">
    <property type="entry name" value="SET"/>
    <property type="match status" value="1"/>
</dbReference>
<dbReference type="InterPro" id="IPR001739">
    <property type="entry name" value="Methyl_CpG_DNA-bd"/>
</dbReference>
<dbReference type="Pfam" id="PF01429">
    <property type="entry name" value="MBD"/>
    <property type="match status" value="1"/>
</dbReference>
<evidence type="ECO:0000256" key="1">
    <source>
        <dbReference type="ARBA" id="ARBA00004123"/>
    </source>
</evidence>